<protein>
    <submittedName>
        <fullName evidence="5">Transposase</fullName>
    </submittedName>
</protein>
<evidence type="ECO:0000259" key="4">
    <source>
        <dbReference type="Pfam" id="PF20042"/>
    </source>
</evidence>
<evidence type="ECO:0000259" key="2">
    <source>
        <dbReference type="Pfam" id="PF03050"/>
    </source>
</evidence>
<feature type="domain" description="Transposase IS66 zinc-finger binding" evidence="3">
    <location>
        <begin position="99"/>
        <end position="141"/>
    </location>
</feature>
<feature type="domain" description="Transposase IS66 central" evidence="2">
    <location>
        <begin position="157"/>
        <end position="433"/>
    </location>
</feature>
<dbReference type="Proteomes" id="UP000295388">
    <property type="component" value="Unassembled WGS sequence"/>
</dbReference>
<comment type="caution">
    <text evidence="5">The sequence shown here is derived from an EMBL/GenBank/DDBJ whole genome shotgun (WGS) entry which is preliminary data.</text>
</comment>
<feature type="domain" description="DUF6444" evidence="4">
    <location>
        <begin position="11"/>
        <end position="80"/>
    </location>
</feature>
<dbReference type="InterPro" id="IPR052344">
    <property type="entry name" value="Transposase-related"/>
</dbReference>
<dbReference type="NCBIfam" id="NF033517">
    <property type="entry name" value="transpos_IS66"/>
    <property type="match status" value="1"/>
</dbReference>
<gene>
    <name evidence="5" type="ORF">EV643_1811</name>
</gene>
<sequence length="472" mass="51087">MVPAGQRPSYEDLAALVARQAEQIARLEAEVVELRRQLGQNSQNSSRPPSSDSPFVKPAPKSLRRKSGRKPGGQPGHPGSTLARVTDPDVVVRHEPGPCAGCGAGLAGAAQVGVERRQEFDLPPMTVRVTEHQLIARRCTCGVTTCGTAPDRVVAPTQYGPRITAIIVYLYVGQFLSKKRTAQALAELFGTPVSEGTVTTMTRRAADGLDDFLDIVRDRIAGSEVAGFDETGLRVAGKLHWVHCARTGKYTLITCHTKRGKAGIDDAGVLSRFGGIAVHDAWAPYDTYAGVEHQLCCAHALRELAGVTETAQADTEWCWATQVADALVAMQQLVSQAIATGAETVDPAALGTQIHLYRSAAQIGVTQTTARSDAAMKKHNALARRLINRQDDYLRFTTDWQIPADNNGSERDIRMIKLRQKVSGCLRTLTGAQQFCAIRSYLSTAAKHGKHFFDTLVMLAEGRPWLPTLSTT</sequence>
<dbReference type="PANTHER" id="PTHR33678:SF1">
    <property type="entry name" value="BLL1576 PROTEIN"/>
    <property type="match status" value="1"/>
</dbReference>
<dbReference type="AlphaFoldDB" id="A0A4R6IUH9"/>
<feature type="compositionally biased region" description="Low complexity" evidence="1">
    <location>
        <begin position="40"/>
        <end position="54"/>
    </location>
</feature>
<dbReference type="InterPro" id="IPR045618">
    <property type="entry name" value="DUF6444"/>
</dbReference>
<name>A0A4R6IUH9_9ACTN</name>
<dbReference type="EMBL" id="SNWQ01000081">
    <property type="protein sequence ID" value="TDO25971.1"/>
    <property type="molecule type" value="Genomic_DNA"/>
</dbReference>
<dbReference type="InterPro" id="IPR024474">
    <property type="entry name" value="Znf_dom_IS66"/>
</dbReference>
<accession>A0A4R6IUH9</accession>
<evidence type="ECO:0000313" key="5">
    <source>
        <dbReference type="EMBL" id="TDO25971.1"/>
    </source>
</evidence>
<dbReference type="Pfam" id="PF13005">
    <property type="entry name" value="zf-IS66"/>
    <property type="match status" value="1"/>
</dbReference>
<evidence type="ECO:0000313" key="6">
    <source>
        <dbReference type="Proteomes" id="UP000295388"/>
    </source>
</evidence>
<dbReference type="Pfam" id="PF20042">
    <property type="entry name" value="DUF6444"/>
    <property type="match status" value="1"/>
</dbReference>
<organism evidence="5 6">
    <name type="scientific">Kribbella caucasensis</name>
    <dbReference type="NCBI Taxonomy" id="2512215"/>
    <lineage>
        <taxon>Bacteria</taxon>
        <taxon>Bacillati</taxon>
        <taxon>Actinomycetota</taxon>
        <taxon>Actinomycetes</taxon>
        <taxon>Propionibacteriales</taxon>
        <taxon>Kribbellaceae</taxon>
        <taxon>Kribbella</taxon>
    </lineage>
</organism>
<dbReference type="PANTHER" id="PTHR33678">
    <property type="entry name" value="BLL1576 PROTEIN"/>
    <property type="match status" value="1"/>
</dbReference>
<dbReference type="InterPro" id="IPR004291">
    <property type="entry name" value="Transposase_IS66_central"/>
</dbReference>
<keyword evidence="6" id="KW-1185">Reference proteome</keyword>
<evidence type="ECO:0000256" key="1">
    <source>
        <dbReference type="SAM" id="MobiDB-lite"/>
    </source>
</evidence>
<reference evidence="5 6" key="1">
    <citation type="submission" date="2019-03" db="EMBL/GenBank/DDBJ databases">
        <title>Genomic Encyclopedia of Type Strains, Phase III (KMG-III): the genomes of soil and plant-associated and newly described type strains.</title>
        <authorList>
            <person name="Whitman W."/>
        </authorList>
    </citation>
    <scope>NUCLEOTIDE SEQUENCE [LARGE SCALE GENOMIC DNA]</scope>
    <source>
        <strain evidence="5 6">VKM Ac-2527</strain>
    </source>
</reference>
<evidence type="ECO:0000259" key="3">
    <source>
        <dbReference type="Pfam" id="PF13005"/>
    </source>
</evidence>
<dbReference type="Pfam" id="PF03050">
    <property type="entry name" value="DDE_Tnp_IS66"/>
    <property type="match status" value="1"/>
</dbReference>
<proteinExistence type="predicted"/>
<feature type="region of interest" description="Disordered" evidence="1">
    <location>
        <begin position="38"/>
        <end position="84"/>
    </location>
</feature>